<dbReference type="AlphaFoldDB" id="A0A3A5MLA8"/>
<comment type="caution">
    <text evidence="1">The sequence shown here is derived from an EMBL/GenBank/DDBJ whole genome shotgun (WGS) entry which is preliminary data.</text>
</comment>
<name>A0A3A5MLA8_9MICO</name>
<gene>
    <name evidence="1" type="ORF">D6T64_13595</name>
</gene>
<dbReference type="InterPro" id="IPR054233">
    <property type="entry name" value="DUF6958"/>
</dbReference>
<evidence type="ECO:0000313" key="1">
    <source>
        <dbReference type="EMBL" id="RJT87633.1"/>
    </source>
</evidence>
<accession>A0A3A5MLA8</accession>
<organism evidence="1 2">
    <name type="scientific">Cryobacterium melibiosiphilum</name>
    <dbReference type="NCBI Taxonomy" id="995039"/>
    <lineage>
        <taxon>Bacteria</taxon>
        <taxon>Bacillati</taxon>
        <taxon>Actinomycetota</taxon>
        <taxon>Actinomycetes</taxon>
        <taxon>Micrococcales</taxon>
        <taxon>Microbacteriaceae</taxon>
        <taxon>Cryobacterium</taxon>
    </lineage>
</organism>
<dbReference type="Proteomes" id="UP000272015">
    <property type="component" value="Unassembled WGS sequence"/>
</dbReference>
<evidence type="ECO:0000313" key="2">
    <source>
        <dbReference type="Proteomes" id="UP000272015"/>
    </source>
</evidence>
<proteinExistence type="predicted"/>
<sequence length="83" mass="9077">MCELVRAHILAVLALPDRSDGTVLLKDLVASTQNELGAHAAFPHGRLRNYCTYVKVDLEARGIIERIPGSSPQRIRLVNTPSA</sequence>
<dbReference type="OrthoDB" id="2453136at2"/>
<dbReference type="EMBL" id="QZVS01000088">
    <property type="protein sequence ID" value="RJT87633.1"/>
    <property type="molecule type" value="Genomic_DNA"/>
</dbReference>
<protein>
    <submittedName>
        <fullName evidence="1">Uncharacterized protein</fullName>
    </submittedName>
</protein>
<dbReference type="Pfam" id="PF22278">
    <property type="entry name" value="DUF6958"/>
    <property type="match status" value="1"/>
</dbReference>
<reference evidence="1 2" key="1">
    <citation type="submission" date="2018-09" db="EMBL/GenBank/DDBJ databases">
        <title>Novel species of Cryobacterium.</title>
        <authorList>
            <person name="Liu Q."/>
            <person name="Xin Y.-H."/>
        </authorList>
    </citation>
    <scope>NUCLEOTIDE SEQUENCE [LARGE SCALE GENOMIC DNA]</scope>
    <source>
        <strain evidence="1 2">Hh39</strain>
    </source>
</reference>
<keyword evidence="2" id="KW-1185">Reference proteome</keyword>
<dbReference type="RefSeq" id="WP_119975224.1">
    <property type="nucleotide sequence ID" value="NZ_JBHSQA010000014.1"/>
</dbReference>